<reference evidence="1 2" key="1">
    <citation type="submission" date="2016-01" db="EMBL/GenBank/DDBJ databases">
        <title>The new phylogeny of the genus Mycobacterium.</title>
        <authorList>
            <person name="Tarcisio F."/>
            <person name="Conor M."/>
            <person name="Antonella G."/>
            <person name="Elisabetta G."/>
            <person name="Giulia F.S."/>
            <person name="Sara T."/>
            <person name="Anna F."/>
            <person name="Clotilde B."/>
            <person name="Roberto B."/>
            <person name="Veronica D.S."/>
            <person name="Fabio R."/>
            <person name="Monica P."/>
            <person name="Olivier J."/>
            <person name="Enrico T."/>
            <person name="Nicola S."/>
        </authorList>
    </citation>
    <scope>NUCLEOTIDE SEQUENCE [LARGE SCALE GENOMIC DNA]</scope>
    <source>
        <strain evidence="1 2">DSM 45176</strain>
    </source>
</reference>
<keyword evidence="2" id="KW-1185">Reference proteome</keyword>
<dbReference type="Proteomes" id="UP000193087">
    <property type="component" value="Unassembled WGS sequence"/>
</dbReference>
<sequence length="132" mass="14412">MTWTLLHDRMAFMAQLIRAAETDPEAALAELSEPSGAARASEVSRLFGDEEGLLLSLRQRWLTMLAAKLDQAAYDGATAEQARADLETAQPGLHALLEIAARRSLRVRALSRGEQQAMDLFDGSTSDRQTVA</sequence>
<dbReference type="EMBL" id="LQPQ01000262">
    <property type="protein sequence ID" value="ORW55072.1"/>
    <property type="molecule type" value="Genomic_DNA"/>
</dbReference>
<name>A0A1X2AUU3_9MYCO</name>
<proteinExistence type="predicted"/>
<dbReference type="GeneID" id="93493830"/>
<dbReference type="AlphaFoldDB" id="A0A1X2AUU3"/>
<protein>
    <submittedName>
        <fullName evidence="1">Uncharacterized protein</fullName>
    </submittedName>
</protein>
<accession>A0A1X2AUU3</accession>
<evidence type="ECO:0000313" key="2">
    <source>
        <dbReference type="Proteomes" id="UP000193087"/>
    </source>
</evidence>
<evidence type="ECO:0000313" key="1">
    <source>
        <dbReference type="EMBL" id="ORW55072.1"/>
    </source>
</evidence>
<dbReference type="RefSeq" id="WP_139829116.1">
    <property type="nucleotide sequence ID" value="NZ_CAJMWI010000001.1"/>
</dbReference>
<comment type="caution">
    <text evidence="1">The sequence shown here is derived from an EMBL/GenBank/DDBJ whole genome shotgun (WGS) entry which is preliminary data.</text>
</comment>
<dbReference type="OrthoDB" id="3773711at2"/>
<organism evidence="1 2">
    <name type="scientific">Mycobacterium riyadhense</name>
    <dbReference type="NCBI Taxonomy" id="486698"/>
    <lineage>
        <taxon>Bacteria</taxon>
        <taxon>Bacillati</taxon>
        <taxon>Actinomycetota</taxon>
        <taxon>Actinomycetes</taxon>
        <taxon>Mycobacteriales</taxon>
        <taxon>Mycobacteriaceae</taxon>
        <taxon>Mycobacterium</taxon>
    </lineage>
</organism>
<dbReference type="STRING" id="486698.AWC22_07875"/>
<gene>
    <name evidence="1" type="ORF">AWC22_07875</name>
</gene>